<dbReference type="Proteomes" id="UP000663889">
    <property type="component" value="Unassembled WGS sequence"/>
</dbReference>
<name>A0A815XQ11_9BILA</name>
<dbReference type="AlphaFoldDB" id="A0A815XQ11"/>
<evidence type="ECO:0000313" key="3">
    <source>
        <dbReference type="Proteomes" id="UP000663889"/>
    </source>
</evidence>
<organism evidence="2 3">
    <name type="scientific">Rotaria sordida</name>
    <dbReference type="NCBI Taxonomy" id="392033"/>
    <lineage>
        <taxon>Eukaryota</taxon>
        <taxon>Metazoa</taxon>
        <taxon>Spiralia</taxon>
        <taxon>Gnathifera</taxon>
        <taxon>Rotifera</taxon>
        <taxon>Eurotatoria</taxon>
        <taxon>Bdelloidea</taxon>
        <taxon>Philodinida</taxon>
        <taxon>Philodinidae</taxon>
        <taxon>Rotaria</taxon>
    </lineage>
</organism>
<reference evidence="2" key="1">
    <citation type="submission" date="2021-02" db="EMBL/GenBank/DDBJ databases">
        <authorList>
            <person name="Nowell W R."/>
        </authorList>
    </citation>
    <scope>NUCLEOTIDE SEQUENCE</scope>
</reference>
<dbReference type="EMBL" id="CAJNOU010012208">
    <property type="protein sequence ID" value="CAF1560921.1"/>
    <property type="molecule type" value="Genomic_DNA"/>
</dbReference>
<evidence type="ECO:0000313" key="2">
    <source>
        <dbReference type="EMBL" id="CAF1560921.1"/>
    </source>
</evidence>
<comment type="caution">
    <text evidence="2">The sequence shown here is derived from an EMBL/GenBank/DDBJ whole genome shotgun (WGS) entry which is preliminary data.</text>
</comment>
<accession>A0A815XQ11</accession>
<protein>
    <submittedName>
        <fullName evidence="2">Uncharacterized protein</fullName>
    </submittedName>
</protein>
<sequence>GYLPPNIERRENTLTRKRDEHLS</sequence>
<proteinExistence type="predicted"/>
<feature type="region of interest" description="Disordered" evidence="1">
    <location>
        <begin position="1"/>
        <end position="23"/>
    </location>
</feature>
<feature type="compositionally biased region" description="Basic and acidic residues" evidence="1">
    <location>
        <begin position="7"/>
        <end position="23"/>
    </location>
</feature>
<gene>
    <name evidence="2" type="ORF">SEV965_LOCUS39148</name>
</gene>
<feature type="non-terminal residue" evidence="2">
    <location>
        <position position="1"/>
    </location>
</feature>
<evidence type="ECO:0000256" key="1">
    <source>
        <dbReference type="SAM" id="MobiDB-lite"/>
    </source>
</evidence>